<gene>
    <name evidence="1" type="ORF">IscW_ISCW012370</name>
</gene>
<dbReference type="PaxDb" id="6945-B7QAY2"/>
<reference evidence="2" key="2">
    <citation type="submission" date="2020-05" db="UniProtKB">
        <authorList>
            <consortium name="EnsemblMetazoa"/>
        </authorList>
    </citation>
    <scope>IDENTIFICATION</scope>
    <source>
        <strain evidence="2">wikel</strain>
    </source>
</reference>
<dbReference type="AlphaFoldDB" id="B7QAY2"/>
<dbReference type="EMBL" id="DS897227">
    <property type="protein sequence ID" value="EEC16004.1"/>
    <property type="molecule type" value="Genomic_DNA"/>
</dbReference>
<keyword evidence="3" id="KW-1185">Reference proteome</keyword>
<protein>
    <submittedName>
        <fullName evidence="1 2">Uncharacterized protein</fullName>
    </submittedName>
</protein>
<dbReference type="EMBL" id="ABJB010060425">
    <property type="status" value="NOT_ANNOTATED_CDS"/>
    <property type="molecule type" value="Genomic_DNA"/>
</dbReference>
<feature type="non-terminal residue" evidence="1">
    <location>
        <position position="1"/>
    </location>
</feature>
<organism>
    <name type="scientific">Ixodes scapularis</name>
    <name type="common">Black-legged tick</name>
    <name type="synonym">Deer tick</name>
    <dbReference type="NCBI Taxonomy" id="6945"/>
    <lineage>
        <taxon>Eukaryota</taxon>
        <taxon>Metazoa</taxon>
        <taxon>Ecdysozoa</taxon>
        <taxon>Arthropoda</taxon>
        <taxon>Chelicerata</taxon>
        <taxon>Arachnida</taxon>
        <taxon>Acari</taxon>
        <taxon>Parasitiformes</taxon>
        <taxon>Ixodida</taxon>
        <taxon>Ixodoidea</taxon>
        <taxon>Ixodidae</taxon>
        <taxon>Ixodinae</taxon>
        <taxon>Ixodes</taxon>
    </lineage>
</organism>
<evidence type="ECO:0000313" key="2">
    <source>
        <dbReference type="EnsemblMetazoa" id="ISCW012370-PA"/>
    </source>
</evidence>
<reference evidence="1 3" key="1">
    <citation type="submission" date="2008-03" db="EMBL/GenBank/DDBJ databases">
        <title>Annotation of Ixodes scapularis.</title>
        <authorList>
            <consortium name="Ixodes scapularis Genome Project Consortium"/>
            <person name="Caler E."/>
            <person name="Hannick L.I."/>
            <person name="Bidwell S."/>
            <person name="Joardar V."/>
            <person name="Thiagarajan M."/>
            <person name="Amedeo P."/>
            <person name="Galinsky K.J."/>
            <person name="Schobel S."/>
            <person name="Inman J."/>
            <person name="Hostetler J."/>
            <person name="Miller J."/>
            <person name="Hammond M."/>
            <person name="Megy K."/>
            <person name="Lawson D."/>
            <person name="Kodira C."/>
            <person name="Sutton G."/>
            <person name="Meyer J."/>
            <person name="Hill C.A."/>
            <person name="Birren B."/>
            <person name="Nene V."/>
            <person name="Collins F."/>
            <person name="Alarcon-Chaidez F."/>
            <person name="Wikel S."/>
            <person name="Strausberg R."/>
        </authorList>
    </citation>
    <scope>NUCLEOTIDE SEQUENCE [LARGE SCALE GENOMIC DNA]</scope>
    <source>
        <strain evidence="3">Wikel</strain>
        <strain evidence="1">Wikel colony</strain>
    </source>
</reference>
<feature type="non-terminal residue" evidence="1">
    <location>
        <position position="53"/>
    </location>
</feature>
<name>B7QAY2_IXOSC</name>
<proteinExistence type="predicted"/>
<dbReference type="HOGENOM" id="CLU_3074671_0_0_1"/>
<dbReference type="EnsemblMetazoa" id="ISCW012370-RA">
    <property type="protein sequence ID" value="ISCW012370-PA"/>
    <property type="gene ID" value="ISCW012370"/>
</dbReference>
<evidence type="ECO:0000313" key="1">
    <source>
        <dbReference type="EMBL" id="EEC16004.1"/>
    </source>
</evidence>
<evidence type="ECO:0000313" key="3">
    <source>
        <dbReference type="Proteomes" id="UP000001555"/>
    </source>
</evidence>
<sequence>TLTPPPPPRSPPPTARAGRWGSLFRSEWIPAPPLLPPAPTPLFFFSFFSRNPP</sequence>
<dbReference type="Proteomes" id="UP000001555">
    <property type="component" value="Unassembled WGS sequence"/>
</dbReference>
<accession>B7QAY2</accession>
<dbReference type="VEuPathDB" id="VectorBase:ISCW012370"/>
<dbReference type="InParanoid" id="B7QAY2"/>